<accession>A0A158E5N7</accession>
<keyword evidence="2" id="KW-0812">Transmembrane</keyword>
<keyword evidence="4" id="KW-1185">Reference proteome</keyword>
<gene>
    <name evidence="3" type="ORF">AWB77_06304</name>
</gene>
<dbReference type="AlphaFoldDB" id="A0A158E5N7"/>
<dbReference type="Proteomes" id="UP000054903">
    <property type="component" value="Unassembled WGS sequence"/>
</dbReference>
<reference evidence="3" key="1">
    <citation type="submission" date="2016-01" db="EMBL/GenBank/DDBJ databases">
        <authorList>
            <person name="Peeters C."/>
        </authorList>
    </citation>
    <scope>NUCLEOTIDE SEQUENCE</scope>
    <source>
        <strain evidence="3">LMG 29320</strain>
    </source>
</reference>
<dbReference type="EMBL" id="FCNX02000022">
    <property type="protein sequence ID" value="SAL01237.1"/>
    <property type="molecule type" value="Genomic_DNA"/>
</dbReference>
<proteinExistence type="predicted"/>
<comment type="caution">
    <text evidence="3">The sequence shown here is derived from an EMBL/GenBank/DDBJ whole genome shotgun (WGS) entry which is preliminary data.</text>
</comment>
<organism evidence="3 4">
    <name type="scientific">Caballeronia fortuita</name>
    <dbReference type="NCBI Taxonomy" id="1777138"/>
    <lineage>
        <taxon>Bacteria</taxon>
        <taxon>Pseudomonadati</taxon>
        <taxon>Pseudomonadota</taxon>
        <taxon>Betaproteobacteria</taxon>
        <taxon>Burkholderiales</taxon>
        <taxon>Burkholderiaceae</taxon>
        <taxon>Caballeronia</taxon>
    </lineage>
</organism>
<keyword evidence="2" id="KW-1133">Transmembrane helix</keyword>
<name>A0A158E5N7_9BURK</name>
<evidence type="ECO:0000313" key="4">
    <source>
        <dbReference type="Proteomes" id="UP000054903"/>
    </source>
</evidence>
<keyword evidence="2" id="KW-0472">Membrane</keyword>
<protein>
    <submittedName>
        <fullName evidence="3">Uncharacterized protein</fullName>
    </submittedName>
</protein>
<evidence type="ECO:0000256" key="1">
    <source>
        <dbReference type="SAM" id="MobiDB-lite"/>
    </source>
</evidence>
<evidence type="ECO:0000256" key="2">
    <source>
        <dbReference type="SAM" id="Phobius"/>
    </source>
</evidence>
<sequence length="70" mass="7729">MDNKKNEDLSTQGGRKASKYAVAFATAAIAALVGVAFTWTPDKKAEDGSRQHQETTQQNRPVATNFMYHQ</sequence>
<feature type="transmembrane region" description="Helical" evidence="2">
    <location>
        <begin position="20"/>
        <end position="40"/>
    </location>
</feature>
<feature type="region of interest" description="Disordered" evidence="1">
    <location>
        <begin position="43"/>
        <end position="70"/>
    </location>
</feature>
<evidence type="ECO:0000313" key="3">
    <source>
        <dbReference type="EMBL" id="SAL01237.1"/>
    </source>
</evidence>
<dbReference type="RefSeq" id="WP_157694961.1">
    <property type="nucleotide sequence ID" value="NZ_FCNX02000022.1"/>
</dbReference>
<feature type="compositionally biased region" description="Basic and acidic residues" evidence="1">
    <location>
        <begin position="43"/>
        <end position="53"/>
    </location>
</feature>